<accession>A0ACC2X6L0</accession>
<keyword evidence="2" id="KW-1185">Reference proteome</keyword>
<organism evidence="1 2">
    <name type="scientific">Naganishia vaughanmartiniae</name>
    <dbReference type="NCBI Taxonomy" id="1424756"/>
    <lineage>
        <taxon>Eukaryota</taxon>
        <taxon>Fungi</taxon>
        <taxon>Dikarya</taxon>
        <taxon>Basidiomycota</taxon>
        <taxon>Agaricomycotina</taxon>
        <taxon>Tremellomycetes</taxon>
        <taxon>Filobasidiales</taxon>
        <taxon>Filobasidiaceae</taxon>
        <taxon>Naganishia</taxon>
    </lineage>
</organism>
<comment type="caution">
    <text evidence="1">The sequence shown here is derived from an EMBL/GenBank/DDBJ whole genome shotgun (WGS) entry which is preliminary data.</text>
</comment>
<proteinExistence type="predicted"/>
<protein>
    <submittedName>
        <fullName evidence="1">Uncharacterized protein</fullName>
    </submittedName>
</protein>
<gene>
    <name evidence="1" type="ORF">QFC22_003404</name>
</gene>
<sequence>MLSFSEEYLANDYTNSLASVFGILTPPESPTKVRKVQDNAGDDEILVQQVWATVANLKVQAAQETSRAPGDSLLNAAEVDQGSDSDAEGEVDPEFFPDFLGGEEEDEEMDTMTAESLVCYFAPAVQTEEKAIVAREPVICSFTPAVPPQEEDTNTRDRFTRCEVHTGQKKVDGPVLVCDKCEMMKCVNIIIQEERQKADAIKKKLMNEERRKAGLKVTEPRKQSQKTIERDVKRKEKIRNLILSGDSGLAAIKDLVPVEQFEKLQKDLKRRMAGNLFPYDSISI</sequence>
<reference evidence="1" key="1">
    <citation type="submission" date="2023-04" db="EMBL/GenBank/DDBJ databases">
        <title>Draft Genome sequencing of Naganishia species isolated from polar environments using Oxford Nanopore Technology.</title>
        <authorList>
            <person name="Leo P."/>
            <person name="Venkateswaran K."/>
        </authorList>
    </citation>
    <scope>NUCLEOTIDE SEQUENCE</scope>
    <source>
        <strain evidence="1">MNA-CCFEE 5425</strain>
    </source>
</reference>
<evidence type="ECO:0000313" key="2">
    <source>
        <dbReference type="Proteomes" id="UP001243375"/>
    </source>
</evidence>
<name>A0ACC2X6L0_9TREE</name>
<evidence type="ECO:0000313" key="1">
    <source>
        <dbReference type="EMBL" id="KAJ9119694.1"/>
    </source>
</evidence>
<dbReference type="Proteomes" id="UP001243375">
    <property type="component" value="Unassembled WGS sequence"/>
</dbReference>
<dbReference type="EMBL" id="JASBWU010000008">
    <property type="protein sequence ID" value="KAJ9119694.1"/>
    <property type="molecule type" value="Genomic_DNA"/>
</dbReference>